<proteinExistence type="predicted"/>
<gene>
    <name evidence="1" type="ORF">OWV82_016837</name>
</gene>
<accession>A0ACC1XIN4</accession>
<organism evidence="1 2">
    <name type="scientific">Melia azedarach</name>
    <name type="common">Chinaberry tree</name>
    <dbReference type="NCBI Taxonomy" id="155640"/>
    <lineage>
        <taxon>Eukaryota</taxon>
        <taxon>Viridiplantae</taxon>
        <taxon>Streptophyta</taxon>
        <taxon>Embryophyta</taxon>
        <taxon>Tracheophyta</taxon>
        <taxon>Spermatophyta</taxon>
        <taxon>Magnoliopsida</taxon>
        <taxon>eudicotyledons</taxon>
        <taxon>Gunneridae</taxon>
        <taxon>Pentapetalae</taxon>
        <taxon>rosids</taxon>
        <taxon>malvids</taxon>
        <taxon>Sapindales</taxon>
        <taxon>Meliaceae</taxon>
        <taxon>Melia</taxon>
    </lineage>
</organism>
<evidence type="ECO:0000313" key="2">
    <source>
        <dbReference type="Proteomes" id="UP001164539"/>
    </source>
</evidence>
<evidence type="ECO:0000313" key="1">
    <source>
        <dbReference type="EMBL" id="KAJ4710682.1"/>
    </source>
</evidence>
<protein>
    <submittedName>
        <fullName evidence="1">Uncharacterized protein</fullName>
    </submittedName>
</protein>
<reference evidence="1 2" key="1">
    <citation type="journal article" date="2023" name="Science">
        <title>Complex scaffold remodeling in plant triterpene biosynthesis.</title>
        <authorList>
            <person name="De La Pena R."/>
            <person name="Hodgson H."/>
            <person name="Liu J.C."/>
            <person name="Stephenson M.J."/>
            <person name="Martin A.C."/>
            <person name="Owen C."/>
            <person name="Harkess A."/>
            <person name="Leebens-Mack J."/>
            <person name="Jimenez L.E."/>
            <person name="Osbourn A."/>
            <person name="Sattely E.S."/>
        </authorList>
    </citation>
    <scope>NUCLEOTIDE SEQUENCE [LARGE SCALE GENOMIC DNA]</scope>
    <source>
        <strain evidence="2">cv. JPN11</strain>
        <tissue evidence="1">Leaf</tissue>
    </source>
</reference>
<name>A0ACC1XIN4_MELAZ</name>
<sequence length="146" mass="16045">MAPLRLTTCCFLILFLVTSWLSNARVHRGIEVEAVSTRKGVLEVFDGKHSDSAAVTTDKAQGGRKLTVVKPEKLKVGAANIGRTSISSGGTLYDGKCENQAKKLKSAAKCNEKNNVRKFSEEVDEKEFVAFNADYRAPRHHPPKNN</sequence>
<comment type="caution">
    <text evidence="1">The sequence shown here is derived from an EMBL/GenBank/DDBJ whole genome shotgun (WGS) entry which is preliminary data.</text>
</comment>
<keyword evidence="2" id="KW-1185">Reference proteome</keyword>
<dbReference type="Proteomes" id="UP001164539">
    <property type="component" value="Chromosome 9"/>
</dbReference>
<dbReference type="EMBL" id="CM051402">
    <property type="protein sequence ID" value="KAJ4710682.1"/>
    <property type="molecule type" value="Genomic_DNA"/>
</dbReference>